<dbReference type="KEGG" id="epa:110238377"/>
<feature type="chain" id="PRO_5037480258" evidence="1">
    <location>
        <begin position="23"/>
        <end position="173"/>
    </location>
</feature>
<proteinExistence type="predicted"/>
<feature type="signal peptide" evidence="1">
    <location>
        <begin position="1"/>
        <end position="22"/>
    </location>
</feature>
<keyword evidence="1" id="KW-0732">Signal</keyword>
<evidence type="ECO:0000313" key="3">
    <source>
        <dbReference type="Proteomes" id="UP000887567"/>
    </source>
</evidence>
<dbReference type="EnsemblMetazoa" id="XM_021044047.2">
    <property type="protein sequence ID" value="XP_020899706.1"/>
    <property type="gene ID" value="LOC110238377"/>
</dbReference>
<organism evidence="2 3">
    <name type="scientific">Exaiptasia diaphana</name>
    <name type="common">Tropical sea anemone</name>
    <name type="synonym">Aiptasia pulchella</name>
    <dbReference type="NCBI Taxonomy" id="2652724"/>
    <lineage>
        <taxon>Eukaryota</taxon>
        <taxon>Metazoa</taxon>
        <taxon>Cnidaria</taxon>
        <taxon>Anthozoa</taxon>
        <taxon>Hexacorallia</taxon>
        <taxon>Actiniaria</taxon>
        <taxon>Aiptasiidae</taxon>
        <taxon>Exaiptasia</taxon>
    </lineage>
</organism>
<evidence type="ECO:0000256" key="1">
    <source>
        <dbReference type="SAM" id="SignalP"/>
    </source>
</evidence>
<dbReference type="RefSeq" id="XP_020899706.1">
    <property type="nucleotide sequence ID" value="XM_021044047.2"/>
</dbReference>
<evidence type="ECO:0000313" key="2">
    <source>
        <dbReference type="EnsemblMetazoa" id="XP_020899706.1"/>
    </source>
</evidence>
<name>A0A913X6G7_EXADI</name>
<dbReference type="Proteomes" id="UP000887567">
    <property type="component" value="Unplaced"/>
</dbReference>
<accession>A0A913X6G7</accession>
<keyword evidence="3" id="KW-1185">Reference proteome</keyword>
<protein>
    <submittedName>
        <fullName evidence="2">Uncharacterized protein</fullName>
    </submittedName>
</protein>
<dbReference type="AlphaFoldDB" id="A0A913X6G7"/>
<sequence length="173" mass="19752">MRCKCFILVIISKFSYLFSSAAENVLLTSSIKDNACIPVQQKDISCTTLCYCIGPGIKDNDSALYKLVIWSILFTRLNDCKPSFTMSVVFSLNKDKLIYDGDISKQGQDEMIWKAHWLSKSNWDIDMIKNISKVEIFIYNLKSSLPEHSLYISCPRKSGKMFLDHQVCSYGCN</sequence>
<reference evidence="2" key="1">
    <citation type="submission" date="2022-11" db="UniProtKB">
        <authorList>
            <consortium name="EnsemblMetazoa"/>
        </authorList>
    </citation>
    <scope>IDENTIFICATION</scope>
</reference>
<dbReference type="GeneID" id="110238377"/>